<dbReference type="SUPFAM" id="SSF55120">
    <property type="entry name" value="Pseudouridine synthase"/>
    <property type="match status" value="1"/>
</dbReference>
<dbReference type="Pfam" id="PF00849">
    <property type="entry name" value="PseudoU_synth_2"/>
    <property type="match status" value="1"/>
</dbReference>
<evidence type="ECO:0000313" key="9">
    <source>
        <dbReference type="Proteomes" id="UP000613743"/>
    </source>
</evidence>
<evidence type="ECO:0000256" key="6">
    <source>
        <dbReference type="RuleBase" id="RU003887"/>
    </source>
</evidence>
<evidence type="ECO:0000256" key="3">
    <source>
        <dbReference type="ARBA" id="ARBA00023235"/>
    </source>
</evidence>
<evidence type="ECO:0000313" key="8">
    <source>
        <dbReference type="EMBL" id="GGI70301.1"/>
    </source>
</evidence>
<dbReference type="InterPro" id="IPR020103">
    <property type="entry name" value="PsdUridine_synth_cat_dom_sf"/>
</dbReference>
<dbReference type="CDD" id="cd02553">
    <property type="entry name" value="PseudoU_synth_RsuA"/>
    <property type="match status" value="1"/>
</dbReference>
<evidence type="ECO:0000256" key="2">
    <source>
        <dbReference type="ARBA" id="ARBA00022884"/>
    </source>
</evidence>
<protein>
    <recommendedName>
        <fullName evidence="6">Pseudouridine synthase</fullName>
        <ecNumber evidence="6">5.4.99.-</ecNumber>
    </recommendedName>
</protein>
<dbReference type="Gene3D" id="3.30.70.580">
    <property type="entry name" value="Pseudouridine synthase I, catalytic domain, N-terminal subdomain"/>
    <property type="match status" value="1"/>
</dbReference>
<reference evidence="8" key="1">
    <citation type="journal article" date="2014" name="Int. J. Syst. Evol. Microbiol.">
        <title>Complete genome sequence of Corynebacterium casei LMG S-19264T (=DSM 44701T), isolated from a smear-ripened cheese.</title>
        <authorList>
            <consortium name="US DOE Joint Genome Institute (JGI-PGF)"/>
            <person name="Walter F."/>
            <person name="Albersmeier A."/>
            <person name="Kalinowski J."/>
            <person name="Ruckert C."/>
        </authorList>
    </citation>
    <scope>NUCLEOTIDE SEQUENCE</scope>
    <source>
        <strain evidence="8">JCM 30804</strain>
    </source>
</reference>
<dbReference type="Proteomes" id="UP000613743">
    <property type="component" value="Unassembled WGS sequence"/>
</dbReference>
<evidence type="ECO:0000259" key="7">
    <source>
        <dbReference type="Pfam" id="PF00849"/>
    </source>
</evidence>
<dbReference type="GO" id="GO:0000455">
    <property type="term" value="P:enzyme-directed rRNA pseudouridine synthesis"/>
    <property type="evidence" value="ECO:0007669"/>
    <property type="project" value="UniProtKB-ARBA"/>
</dbReference>
<sequence length="217" mass="24452">MLAQGRVIVNGDPAKDIALPINEFSHIVCDGQVLQCISPIYVMLHKPTGVVSATKDDKHTCVVDLLDDQLKKQVHLVGRLDLNTSGLLLLTNDSRWSEALMLPEAKVTKEYWVTLANPLTSEYVKAFAEGMYFDYEGITTKPAELEIVGSHRAKVTLREGRYHQIKRMFGRFRNPVVELHRHQIGSLTLDPRLQPGQSRRLTQQELQALDVPFAHSS</sequence>
<dbReference type="PANTHER" id="PTHR47683">
    <property type="entry name" value="PSEUDOURIDINE SYNTHASE FAMILY PROTEIN-RELATED"/>
    <property type="match status" value="1"/>
</dbReference>
<keyword evidence="9" id="KW-1185">Reference proteome</keyword>
<dbReference type="InterPro" id="IPR050343">
    <property type="entry name" value="RsuA_PseudoU_synthase"/>
</dbReference>
<evidence type="ECO:0000256" key="5">
    <source>
        <dbReference type="ARBA" id="ARBA00037590"/>
    </source>
</evidence>
<keyword evidence="3 6" id="KW-0413">Isomerase</keyword>
<proteinExistence type="inferred from homology"/>
<dbReference type="Gene3D" id="3.30.70.1560">
    <property type="entry name" value="Alpha-L RNA-binding motif"/>
    <property type="match status" value="1"/>
</dbReference>
<accession>A0A917JK68</accession>
<dbReference type="GO" id="GO:0160136">
    <property type="term" value="F:16S rRNA pseudouridine(516) synthase activity"/>
    <property type="evidence" value="ECO:0007669"/>
    <property type="project" value="UniProtKB-EC"/>
</dbReference>
<gene>
    <name evidence="8" type="ORF">GCM10009332_04410</name>
</gene>
<dbReference type="EC" id="5.4.99.-" evidence="6"/>
<evidence type="ECO:0000256" key="4">
    <source>
        <dbReference type="ARBA" id="ARBA00036749"/>
    </source>
</evidence>
<dbReference type="PANTHER" id="PTHR47683:SF4">
    <property type="entry name" value="PSEUDOURIDINE SYNTHASE"/>
    <property type="match status" value="1"/>
</dbReference>
<dbReference type="InterPro" id="IPR018496">
    <property type="entry name" value="PsdUridine_synth_RsuA/RluB_CS"/>
</dbReference>
<comment type="catalytic activity">
    <reaction evidence="4">
        <text>uridine(516) in 16S rRNA = pseudouridine(516) in 16S rRNA</text>
        <dbReference type="Rhea" id="RHEA:38867"/>
        <dbReference type="Rhea" id="RHEA-COMP:10089"/>
        <dbReference type="Rhea" id="RHEA-COMP:10090"/>
        <dbReference type="ChEBI" id="CHEBI:65314"/>
        <dbReference type="ChEBI" id="CHEBI:65315"/>
        <dbReference type="EC" id="5.4.99.19"/>
    </reaction>
</comment>
<dbReference type="NCBIfam" id="TIGR00093">
    <property type="entry name" value="pseudouridine synthase"/>
    <property type="match status" value="1"/>
</dbReference>
<dbReference type="InterPro" id="IPR020094">
    <property type="entry name" value="TruA/RsuA/RluB/E/F_N"/>
</dbReference>
<reference evidence="8" key="2">
    <citation type="submission" date="2020-09" db="EMBL/GenBank/DDBJ databases">
        <authorList>
            <person name="Sun Q."/>
            <person name="Ohkuma M."/>
        </authorList>
    </citation>
    <scope>NUCLEOTIDE SEQUENCE</scope>
    <source>
        <strain evidence="8">JCM 30804</strain>
    </source>
</reference>
<comment type="caution">
    <text evidence="8">The sequence shown here is derived from an EMBL/GenBank/DDBJ whole genome shotgun (WGS) entry which is preliminary data.</text>
</comment>
<feature type="domain" description="Pseudouridine synthase RsuA/RluA-like" evidence="7">
    <location>
        <begin position="41"/>
        <end position="169"/>
    </location>
</feature>
<dbReference type="InterPro" id="IPR006145">
    <property type="entry name" value="PsdUridine_synth_RsuA/RluA"/>
</dbReference>
<dbReference type="InterPro" id="IPR000748">
    <property type="entry name" value="PsdUridine_synth_RsuA/RluB/E/F"/>
</dbReference>
<comment type="similarity">
    <text evidence="1 6">Belongs to the pseudouridine synthase RsuA family.</text>
</comment>
<keyword evidence="2" id="KW-0694">RNA-binding</keyword>
<comment type="function">
    <text evidence="5">Responsible for synthesis of pseudouridine from uracil-516 in 16S ribosomal RNA.</text>
</comment>
<evidence type="ECO:0000256" key="1">
    <source>
        <dbReference type="ARBA" id="ARBA00008348"/>
    </source>
</evidence>
<dbReference type="GO" id="GO:0005829">
    <property type="term" value="C:cytosol"/>
    <property type="evidence" value="ECO:0007669"/>
    <property type="project" value="UniProtKB-ARBA"/>
</dbReference>
<dbReference type="AlphaFoldDB" id="A0A917JK68"/>
<dbReference type="GO" id="GO:0003723">
    <property type="term" value="F:RNA binding"/>
    <property type="evidence" value="ECO:0007669"/>
    <property type="project" value="UniProtKB-KW"/>
</dbReference>
<dbReference type="FunFam" id="3.30.70.1560:FF:000001">
    <property type="entry name" value="Pseudouridine synthase"/>
    <property type="match status" value="1"/>
</dbReference>
<dbReference type="EMBL" id="BMPZ01000001">
    <property type="protein sequence ID" value="GGI70301.1"/>
    <property type="molecule type" value="Genomic_DNA"/>
</dbReference>
<dbReference type="InterPro" id="IPR042092">
    <property type="entry name" value="PsdUridine_s_RsuA/RluB/E/F_cat"/>
</dbReference>
<dbReference type="PROSITE" id="PS01149">
    <property type="entry name" value="PSI_RSU"/>
    <property type="match status" value="1"/>
</dbReference>
<organism evidence="8 9">
    <name type="scientific">Shewanella gelidii</name>
    <dbReference type="NCBI Taxonomy" id="1642821"/>
    <lineage>
        <taxon>Bacteria</taxon>
        <taxon>Pseudomonadati</taxon>
        <taxon>Pseudomonadota</taxon>
        <taxon>Gammaproteobacteria</taxon>
        <taxon>Alteromonadales</taxon>
        <taxon>Shewanellaceae</taxon>
        <taxon>Shewanella</taxon>
    </lineage>
</organism>
<name>A0A917JK68_9GAMM</name>